<organism evidence="1 2">
    <name type="scientific">Sphingopyxis macrogoltabida</name>
    <name type="common">Sphingomonas macrogoltabidus</name>
    <dbReference type="NCBI Taxonomy" id="33050"/>
    <lineage>
        <taxon>Bacteria</taxon>
        <taxon>Pseudomonadati</taxon>
        <taxon>Pseudomonadota</taxon>
        <taxon>Alphaproteobacteria</taxon>
        <taxon>Sphingomonadales</taxon>
        <taxon>Sphingomonadaceae</taxon>
        <taxon>Sphingopyxis</taxon>
    </lineage>
</organism>
<reference evidence="1 2" key="1">
    <citation type="journal article" date="2015" name="Genome Announc.">
        <title>Complete Genome Sequence of Polypropylene Glycol- and Polyethylene Glycol-Degrading Sphingopyxis macrogoltabida Strain EY-1.</title>
        <authorList>
            <person name="Ohtsubo Y."/>
            <person name="Nagata Y."/>
            <person name="Numata M."/>
            <person name="Tsuchikane K."/>
            <person name="Hosoyama A."/>
            <person name="Yamazoe A."/>
            <person name="Tsuda M."/>
            <person name="Fujita N."/>
            <person name="Kawai F."/>
        </authorList>
    </citation>
    <scope>NUCLEOTIDE SEQUENCE [LARGE SCALE GENOMIC DNA]</scope>
    <source>
        <strain evidence="1 2">EY-1</strain>
    </source>
</reference>
<dbReference type="EMBL" id="CP012700">
    <property type="protein sequence ID" value="ALH79272.1"/>
    <property type="molecule type" value="Genomic_DNA"/>
</dbReference>
<name>A0A0N9UWL2_SPHMC</name>
<dbReference type="SUPFAM" id="SSF52172">
    <property type="entry name" value="CheY-like"/>
    <property type="match status" value="1"/>
</dbReference>
<dbReference type="RefSeq" id="WP_054586752.1">
    <property type="nucleotide sequence ID" value="NZ_CP012700.1"/>
</dbReference>
<accession>A0A0N9UWL2</accession>
<dbReference type="KEGG" id="smag:AN936_02450"/>
<evidence type="ECO:0000313" key="2">
    <source>
        <dbReference type="Proteomes" id="UP000058074"/>
    </source>
</evidence>
<sequence>MDHPVILFASDPALLSALRFSLTLEGFDVRGDAERPTSRMCLVIDQGFRGDGLAWLASLRAEGNASPAILLVTHPDRTLRASAAALGARLIEKPLTGDELTDALTDILTYHPAA</sequence>
<dbReference type="OrthoDB" id="8030657at2"/>
<dbReference type="Gene3D" id="3.40.50.2300">
    <property type="match status" value="1"/>
</dbReference>
<dbReference type="Proteomes" id="UP000058074">
    <property type="component" value="Chromosome"/>
</dbReference>
<proteinExistence type="predicted"/>
<protein>
    <submittedName>
        <fullName evidence="1">Uncharacterized protein</fullName>
    </submittedName>
</protein>
<evidence type="ECO:0000313" key="1">
    <source>
        <dbReference type="EMBL" id="ALH79272.1"/>
    </source>
</evidence>
<gene>
    <name evidence="1" type="ORF">AN936_02450</name>
</gene>
<dbReference type="AlphaFoldDB" id="A0A0N9UWL2"/>
<dbReference type="PATRIC" id="fig|33050.5.peg.512"/>
<dbReference type="InterPro" id="IPR011006">
    <property type="entry name" value="CheY-like_superfamily"/>
</dbReference>